<name>A0AAN6UEE6_9PEZI</name>
<gene>
    <name evidence="4" type="ORF">BT67DRAFT_444917</name>
</gene>
<evidence type="ECO:0000256" key="2">
    <source>
        <dbReference type="SAM" id="Phobius"/>
    </source>
</evidence>
<keyword evidence="2" id="KW-0812">Transmembrane</keyword>
<sequence length="419" mass="42931">MVAFPETLAVCWLLASSVAVAHERFAAIETSLALSPRAYFAAPAHPLEKRQLACDAGAHSCSEIGPAGVNACCPDTQYCIINPKDTSKPACCQIGSTCGSPCKQEQYQCNSTATITAGGAATTSLVDSCCSRRCTKPSQFRCPAPFDSGCCSFGYTCAAGGCITTPPPTSSAQATIVPPGCTAGQISCAESLKGGCCAATQSCTLIDETAHCAEVTVTPTGSDVSIVHKDAGTGAGAKAGIAVGVVVGAGLLIGAATWWCLRRRRERRMSEAASSSYPSRLPGVTGHVIGRGRTMSDEASDAVSGRRPRGLTQDYFGPAPAIGPYSEGHSTSAAVTPGERGGVPLQPHGPGDIAVPVEIDSHVGSPRTEWGPATPLSTPALGGGSRASDTGYAERYELYGSEAGQLSPYLPSPTDERHR</sequence>
<feature type="region of interest" description="Disordered" evidence="1">
    <location>
        <begin position="283"/>
        <end position="311"/>
    </location>
</feature>
<keyword evidence="2" id="KW-0472">Membrane</keyword>
<dbReference type="Proteomes" id="UP001304895">
    <property type="component" value="Unassembled WGS sequence"/>
</dbReference>
<keyword evidence="5" id="KW-1185">Reference proteome</keyword>
<evidence type="ECO:0000256" key="1">
    <source>
        <dbReference type="SAM" id="MobiDB-lite"/>
    </source>
</evidence>
<dbReference type="EMBL" id="MU853427">
    <property type="protein sequence ID" value="KAK4131140.1"/>
    <property type="molecule type" value="Genomic_DNA"/>
</dbReference>
<evidence type="ECO:0000256" key="3">
    <source>
        <dbReference type="SAM" id="SignalP"/>
    </source>
</evidence>
<feature type="signal peptide" evidence="3">
    <location>
        <begin position="1"/>
        <end position="21"/>
    </location>
</feature>
<feature type="chain" id="PRO_5042911120" evidence="3">
    <location>
        <begin position="22"/>
        <end position="419"/>
    </location>
</feature>
<dbReference type="AlphaFoldDB" id="A0AAN6UEE6"/>
<accession>A0AAN6UEE6</accession>
<reference evidence="4" key="1">
    <citation type="journal article" date="2023" name="Mol. Phylogenet. Evol.">
        <title>Genome-scale phylogeny and comparative genomics of the fungal order Sordariales.</title>
        <authorList>
            <person name="Hensen N."/>
            <person name="Bonometti L."/>
            <person name="Westerberg I."/>
            <person name="Brannstrom I.O."/>
            <person name="Guillou S."/>
            <person name="Cros-Aarteil S."/>
            <person name="Calhoun S."/>
            <person name="Haridas S."/>
            <person name="Kuo A."/>
            <person name="Mondo S."/>
            <person name="Pangilinan J."/>
            <person name="Riley R."/>
            <person name="LaButti K."/>
            <person name="Andreopoulos B."/>
            <person name="Lipzen A."/>
            <person name="Chen C."/>
            <person name="Yan M."/>
            <person name="Daum C."/>
            <person name="Ng V."/>
            <person name="Clum A."/>
            <person name="Steindorff A."/>
            <person name="Ohm R.A."/>
            <person name="Martin F."/>
            <person name="Silar P."/>
            <person name="Natvig D.O."/>
            <person name="Lalanne C."/>
            <person name="Gautier V."/>
            <person name="Ament-Velasquez S.L."/>
            <person name="Kruys A."/>
            <person name="Hutchinson M.I."/>
            <person name="Powell A.J."/>
            <person name="Barry K."/>
            <person name="Miller A.N."/>
            <person name="Grigoriev I.V."/>
            <person name="Debuchy R."/>
            <person name="Gladieux P."/>
            <person name="Hiltunen Thoren M."/>
            <person name="Johannesson H."/>
        </authorList>
    </citation>
    <scope>NUCLEOTIDE SEQUENCE</scope>
    <source>
        <strain evidence="4">CBS 123565</strain>
    </source>
</reference>
<evidence type="ECO:0000313" key="5">
    <source>
        <dbReference type="Proteomes" id="UP001304895"/>
    </source>
</evidence>
<feature type="transmembrane region" description="Helical" evidence="2">
    <location>
        <begin position="239"/>
        <end position="261"/>
    </location>
</feature>
<comment type="caution">
    <text evidence="4">The sequence shown here is derived from an EMBL/GenBank/DDBJ whole genome shotgun (WGS) entry which is preliminary data.</text>
</comment>
<organism evidence="4 5">
    <name type="scientific">Trichocladium antarcticum</name>
    <dbReference type="NCBI Taxonomy" id="1450529"/>
    <lineage>
        <taxon>Eukaryota</taxon>
        <taxon>Fungi</taxon>
        <taxon>Dikarya</taxon>
        <taxon>Ascomycota</taxon>
        <taxon>Pezizomycotina</taxon>
        <taxon>Sordariomycetes</taxon>
        <taxon>Sordariomycetidae</taxon>
        <taxon>Sordariales</taxon>
        <taxon>Chaetomiaceae</taxon>
        <taxon>Trichocladium</taxon>
    </lineage>
</organism>
<protein>
    <submittedName>
        <fullName evidence="4">Uncharacterized protein</fullName>
    </submittedName>
</protein>
<evidence type="ECO:0000313" key="4">
    <source>
        <dbReference type="EMBL" id="KAK4131140.1"/>
    </source>
</evidence>
<keyword evidence="3" id="KW-0732">Signal</keyword>
<proteinExistence type="predicted"/>
<keyword evidence="2" id="KW-1133">Transmembrane helix</keyword>
<feature type="region of interest" description="Disordered" evidence="1">
    <location>
        <begin position="326"/>
        <end position="419"/>
    </location>
</feature>
<reference evidence="4" key="2">
    <citation type="submission" date="2023-05" db="EMBL/GenBank/DDBJ databases">
        <authorList>
            <consortium name="Lawrence Berkeley National Laboratory"/>
            <person name="Steindorff A."/>
            <person name="Hensen N."/>
            <person name="Bonometti L."/>
            <person name="Westerberg I."/>
            <person name="Brannstrom I.O."/>
            <person name="Guillou S."/>
            <person name="Cros-Aarteil S."/>
            <person name="Calhoun S."/>
            <person name="Haridas S."/>
            <person name="Kuo A."/>
            <person name="Mondo S."/>
            <person name="Pangilinan J."/>
            <person name="Riley R."/>
            <person name="Labutti K."/>
            <person name="Andreopoulos B."/>
            <person name="Lipzen A."/>
            <person name="Chen C."/>
            <person name="Yanf M."/>
            <person name="Daum C."/>
            <person name="Ng V."/>
            <person name="Clum A."/>
            <person name="Ohm R."/>
            <person name="Martin F."/>
            <person name="Silar P."/>
            <person name="Natvig D."/>
            <person name="Lalanne C."/>
            <person name="Gautier V."/>
            <person name="Ament-Velasquez S.L."/>
            <person name="Kruys A."/>
            <person name="Hutchinson M.I."/>
            <person name="Powell A.J."/>
            <person name="Barry K."/>
            <person name="Miller A.N."/>
            <person name="Grigoriev I.V."/>
            <person name="Debuchy R."/>
            <person name="Gladieux P."/>
            <person name="Thoren M.H."/>
            <person name="Johannesson H."/>
        </authorList>
    </citation>
    <scope>NUCLEOTIDE SEQUENCE</scope>
    <source>
        <strain evidence="4">CBS 123565</strain>
    </source>
</reference>